<comment type="caution">
    <text evidence="7">The sequence shown here is derived from an EMBL/GenBank/DDBJ whole genome shotgun (WGS) entry which is preliminary data.</text>
</comment>
<keyword evidence="2" id="KW-1017">Isopeptide bond</keyword>
<evidence type="ECO:0000256" key="1">
    <source>
        <dbReference type="ARBA" id="ARBA00004123"/>
    </source>
</evidence>
<dbReference type="GO" id="GO:0070182">
    <property type="term" value="F:DNA polymerase binding"/>
    <property type="evidence" value="ECO:0007669"/>
    <property type="project" value="TreeGrafter"/>
</dbReference>
<feature type="region of interest" description="Disordered" evidence="6">
    <location>
        <begin position="1"/>
        <end position="46"/>
    </location>
</feature>
<dbReference type="PANTHER" id="PTHR32086:SF0">
    <property type="entry name" value="FANCONI ANEMIA GROUP D2 PROTEIN"/>
    <property type="match status" value="1"/>
</dbReference>
<feature type="region of interest" description="Disordered" evidence="6">
    <location>
        <begin position="897"/>
        <end position="918"/>
    </location>
</feature>
<evidence type="ECO:0000256" key="4">
    <source>
        <dbReference type="ARBA" id="ARBA00023242"/>
    </source>
</evidence>
<evidence type="ECO:0000256" key="5">
    <source>
        <dbReference type="ARBA" id="ARBA00093456"/>
    </source>
</evidence>
<dbReference type="GO" id="GO:0007129">
    <property type="term" value="P:homologous chromosome pairing at meiosis"/>
    <property type="evidence" value="ECO:0007669"/>
    <property type="project" value="TreeGrafter"/>
</dbReference>
<dbReference type="Proteomes" id="UP000737018">
    <property type="component" value="Unassembled WGS sequence"/>
</dbReference>
<evidence type="ECO:0000256" key="3">
    <source>
        <dbReference type="ARBA" id="ARBA00022843"/>
    </source>
</evidence>
<evidence type="ECO:0000256" key="6">
    <source>
        <dbReference type="SAM" id="MobiDB-lite"/>
    </source>
</evidence>
<dbReference type="EMBL" id="JRKL02001734">
    <property type="protein sequence ID" value="KAF3962338.1"/>
    <property type="molecule type" value="Genomic_DNA"/>
</dbReference>
<dbReference type="OrthoDB" id="27031at2759"/>
<comment type="subcellular location">
    <subcellularLocation>
        <location evidence="1">Nucleus</location>
    </subcellularLocation>
</comment>
<evidence type="ECO:0000256" key="2">
    <source>
        <dbReference type="ARBA" id="ARBA00022499"/>
    </source>
</evidence>
<keyword evidence="8" id="KW-1185">Reference proteome</keyword>
<organism evidence="7 8">
    <name type="scientific">Castanea mollissima</name>
    <name type="common">Chinese chestnut</name>
    <dbReference type="NCBI Taxonomy" id="60419"/>
    <lineage>
        <taxon>Eukaryota</taxon>
        <taxon>Viridiplantae</taxon>
        <taxon>Streptophyta</taxon>
        <taxon>Embryophyta</taxon>
        <taxon>Tracheophyta</taxon>
        <taxon>Spermatophyta</taxon>
        <taxon>Magnoliopsida</taxon>
        <taxon>eudicotyledons</taxon>
        <taxon>Gunneridae</taxon>
        <taxon>Pentapetalae</taxon>
        <taxon>rosids</taxon>
        <taxon>fabids</taxon>
        <taxon>Fagales</taxon>
        <taxon>Fagaceae</taxon>
        <taxon>Castanea</taxon>
    </lineage>
</organism>
<dbReference type="GO" id="GO:0000793">
    <property type="term" value="C:condensed chromosome"/>
    <property type="evidence" value="ECO:0007669"/>
    <property type="project" value="TreeGrafter"/>
</dbReference>
<reference evidence="7" key="1">
    <citation type="submission" date="2020-03" db="EMBL/GenBank/DDBJ databases">
        <title>Castanea mollissima Vanexum genome sequencing.</title>
        <authorList>
            <person name="Staton M."/>
        </authorList>
    </citation>
    <scope>NUCLEOTIDE SEQUENCE</scope>
    <source>
        <tissue evidence="7">Leaf</tissue>
    </source>
</reference>
<dbReference type="GO" id="GO:0005634">
    <property type="term" value="C:nucleus"/>
    <property type="evidence" value="ECO:0007669"/>
    <property type="project" value="UniProtKB-SubCell"/>
</dbReference>
<protein>
    <recommendedName>
        <fullName evidence="9">Fanconi anemia group D2 protein</fullName>
    </recommendedName>
</protein>
<feature type="compositionally biased region" description="Pro residues" evidence="6">
    <location>
        <begin position="36"/>
        <end position="46"/>
    </location>
</feature>
<evidence type="ECO:0000313" key="7">
    <source>
        <dbReference type="EMBL" id="KAF3962338.1"/>
    </source>
</evidence>
<feature type="compositionally biased region" description="Acidic residues" evidence="6">
    <location>
        <begin position="1454"/>
        <end position="1484"/>
    </location>
</feature>
<dbReference type="PANTHER" id="PTHR32086">
    <property type="entry name" value="FANCONI ANEMIA GROUP D2 PROTEIN"/>
    <property type="match status" value="1"/>
</dbReference>
<dbReference type="GO" id="GO:0031573">
    <property type="term" value="P:mitotic intra-S DNA damage checkpoint signaling"/>
    <property type="evidence" value="ECO:0007669"/>
    <property type="project" value="TreeGrafter"/>
</dbReference>
<sequence>MVFLHNKVPSRKRPSSSSSTEPPFPPPKIPKATTPTPAPAPAPAPPTFDKMVSILAEAGCTLLNPAGPPCLPSQPHKFRSHLHRLFSSPDVRSDFLSAFSSYIHSPHHLRRVLTPTNNYDGLGSTRSKSLVQHLLLVPSIQLDLQSMLLEKLPEYFDLNAEHSGTLVDDIARLIVNQFRWLDFIVDSNAFANKLMQVLSICPPNLKKEIIGSLPEIIGDQNNKTVVDCLEQMLQEDSAIIVPVLDSLSNLNLDEQLQEQVISIALSCVRMIDAEHMPYLLRFLLLSATPVNVWRIISQIREQLKFVGVSNSRASQHSKIKGKSLVNNTEASILDALRSSLRFKNLLCQEILKQLNCLEKPQDHKVIDIWLLMLIYSNGESLQKSIVKMFKKKIIEDCIQTVMLDQCICGNKELVKDYFPLFLSLSECLLACKEQKAREFGIHIYTCLFEEFVDIYSRQEVLGALITHVGSGVTSEVQSALETMTLLASKFAQDLIPLSSHITGILDYLDGFSVENLHKVYEAFSHLALSARSSADSYGSSIANKLLMIIRKQVSNPDLKYKKMGLIGTLQIVSCFGDANSVCRASASQKSNCEEALELLNTSLDSCKQSPLPLILFYDELTVMLANRTLHPSIMEWVGKHVGEFESVFLSDLEGGKLPFKEPYFGLEGELWMNLDGDISPVCLNILPLASSSMQSSSLQILPVNFLILSTIERLTNQGSLGGIDALLGCPLHLPSSKYFSGAGWKSLAEKQKQIVCLSLYYAANWIRELLNAFCTQVEGKITCTSQATKEDTVFKLLKRLRNLVFLEILLNNSIEGCSISLPELHFYVDHFGSPLPNQHMGHIEKNKHQKTQDSNMQKNRRHKKTSKASSSDAKGKLRQPTILDAFKKVGVVTSQEVPNKESLASNSQGRASNSANQNLCDSSEPDIIEVSAVAKALEVQRFKFRPLLVQCFSILAFSENQGSCCSDPAAEFPLYLYLLRDLHYKLNCFTPGKQFLARSLRPSAGFTRMTVDEFMSKIRPLFPSIKKHFKRVVCSLKESDETCQEHWKVQSASAKNPDVSNLVLSRSAVSTLVFKETLCCFSKMLNLPAIQREKPVLSDLLEAFQPNKIPGSVLSDIQPNILPGTVEYLYLGAYSYLESVLNTVCSFSFTLASESLLTLESIVNSFQNILDKLEENGKITHSECIQGVLPALRSRLGASVQKLLRHNWDNSQLESGWKSRGEIIQKMLHIYLENSESTSDLLDELACSILPQVSQTKEGADHHGFPTLCSATFVLWYRVLHEVNLTILNKLVKEVILLEKPRAGVQVQTVEKLLIKLRQSVNVVVSLVNMCRTHHKVTVHAMAVKYGGKFVDSFLKVFDFLQAHFNMFDELIIQLVRDLQKATRTIQALCSEAKGLKQTVITSKIPATKRSMERFLFCVKALLHTTSSGCSFWMGNLKHKDLMGQVVSSQAYADDQDNNEENSTEAADDDLPATVASEEEREAE</sequence>
<dbReference type="SUPFAM" id="SSF48371">
    <property type="entry name" value="ARM repeat"/>
    <property type="match status" value="1"/>
</dbReference>
<dbReference type="InterPro" id="IPR016024">
    <property type="entry name" value="ARM-type_fold"/>
</dbReference>
<feature type="region of interest" description="Disordered" evidence="6">
    <location>
        <begin position="837"/>
        <end position="876"/>
    </location>
</feature>
<keyword evidence="4" id="KW-0539">Nucleus</keyword>
<feature type="region of interest" description="Disordered" evidence="6">
    <location>
        <begin position="1450"/>
        <end position="1484"/>
    </location>
</feature>
<evidence type="ECO:0008006" key="9">
    <source>
        <dbReference type="Google" id="ProtNLM"/>
    </source>
</evidence>
<gene>
    <name evidence="7" type="ORF">CMV_013139</name>
</gene>
<name>A0A8J4VII3_9ROSI</name>
<dbReference type="GO" id="GO:0036297">
    <property type="term" value="P:interstrand cross-link repair"/>
    <property type="evidence" value="ECO:0007669"/>
    <property type="project" value="TreeGrafter"/>
</dbReference>
<keyword evidence="3" id="KW-0832">Ubl conjugation</keyword>
<proteinExistence type="inferred from homology"/>
<comment type="similarity">
    <text evidence="5">Belongs to the Fanconi anemia protein FANCD2 family.</text>
</comment>
<accession>A0A8J4VII3</accession>
<dbReference type="InterPro" id="IPR029448">
    <property type="entry name" value="FANCD2"/>
</dbReference>
<evidence type="ECO:0000313" key="8">
    <source>
        <dbReference type="Proteomes" id="UP000737018"/>
    </source>
</evidence>
<dbReference type="GO" id="GO:1990918">
    <property type="term" value="P:double-strand break repair involved in meiotic recombination"/>
    <property type="evidence" value="ECO:0007669"/>
    <property type="project" value="TreeGrafter"/>
</dbReference>
<dbReference type="Pfam" id="PF14631">
    <property type="entry name" value="FancD2"/>
    <property type="match status" value="2"/>
</dbReference>